<sequence length="54" mass="6244">MARRVRNHLPPLRSFGLGWSARDRRVKTRRNQMSPLRGWLLTPRSNSRGATASD</sequence>
<dbReference type="PATRIC" id="fig|595434.4.peg.5980"/>
<feature type="region of interest" description="Disordered" evidence="1">
    <location>
        <begin position="28"/>
        <end position="54"/>
    </location>
</feature>
<organism evidence="2 3">
    <name type="scientific">Rhodopirellula islandica</name>
    <dbReference type="NCBI Taxonomy" id="595434"/>
    <lineage>
        <taxon>Bacteria</taxon>
        <taxon>Pseudomonadati</taxon>
        <taxon>Planctomycetota</taxon>
        <taxon>Planctomycetia</taxon>
        <taxon>Pirellulales</taxon>
        <taxon>Pirellulaceae</taxon>
        <taxon>Rhodopirellula</taxon>
    </lineage>
</organism>
<comment type="caution">
    <text evidence="2">The sequence shown here is derived from an EMBL/GenBank/DDBJ whole genome shotgun (WGS) entry which is preliminary data.</text>
</comment>
<evidence type="ECO:0000313" key="3">
    <source>
        <dbReference type="Proteomes" id="UP000036367"/>
    </source>
</evidence>
<evidence type="ECO:0000313" key="2">
    <source>
        <dbReference type="EMBL" id="KLU01661.1"/>
    </source>
</evidence>
<keyword evidence="3" id="KW-1185">Reference proteome</keyword>
<name>A0A0J1B589_RHOIS</name>
<dbReference type="Proteomes" id="UP000036367">
    <property type="component" value="Unassembled WGS sequence"/>
</dbReference>
<gene>
    <name evidence="2" type="ORF">RISK_006291</name>
</gene>
<reference evidence="2" key="1">
    <citation type="submission" date="2015-05" db="EMBL/GenBank/DDBJ databases">
        <title>Permanent draft genome of Rhodopirellula islandicus K833.</title>
        <authorList>
            <person name="Kizina J."/>
            <person name="Richter M."/>
            <person name="Glockner F.O."/>
            <person name="Harder J."/>
        </authorList>
    </citation>
    <scope>NUCLEOTIDE SEQUENCE [LARGE SCALE GENOMIC DNA]</scope>
    <source>
        <strain evidence="2">K833</strain>
    </source>
</reference>
<dbReference type="EMBL" id="LECT01000051">
    <property type="protein sequence ID" value="KLU01661.1"/>
    <property type="molecule type" value="Genomic_DNA"/>
</dbReference>
<feature type="compositionally biased region" description="Polar residues" evidence="1">
    <location>
        <begin position="43"/>
        <end position="54"/>
    </location>
</feature>
<evidence type="ECO:0000256" key="1">
    <source>
        <dbReference type="SAM" id="MobiDB-lite"/>
    </source>
</evidence>
<accession>A0A0J1B589</accession>
<protein>
    <submittedName>
        <fullName evidence="2">Uncharacterized protein</fullName>
    </submittedName>
</protein>
<proteinExistence type="predicted"/>
<dbReference type="AlphaFoldDB" id="A0A0J1B589"/>